<name>A0A831SSX8_PROAE</name>
<dbReference type="InterPro" id="IPR013784">
    <property type="entry name" value="Carb-bd-like_fold"/>
</dbReference>
<accession>A0A831SSX8</accession>
<dbReference type="EMBL" id="DSBW01000168">
    <property type="protein sequence ID" value="HED31548.1"/>
    <property type="molecule type" value="Genomic_DNA"/>
</dbReference>
<dbReference type="InterPro" id="IPR032812">
    <property type="entry name" value="SbsA_Ig"/>
</dbReference>
<dbReference type="Pfam" id="PF13205">
    <property type="entry name" value="Big_5"/>
    <property type="match status" value="1"/>
</dbReference>
<evidence type="ECO:0000313" key="5">
    <source>
        <dbReference type="EMBL" id="HED31548.1"/>
    </source>
</evidence>
<evidence type="ECO:0000256" key="1">
    <source>
        <dbReference type="ARBA" id="ARBA00022729"/>
    </source>
</evidence>
<feature type="region of interest" description="Disordered" evidence="2">
    <location>
        <begin position="243"/>
        <end position="266"/>
    </location>
</feature>
<organism evidence="5">
    <name type="scientific">Prosthecochloris aestuarii</name>
    <dbReference type="NCBI Taxonomy" id="1102"/>
    <lineage>
        <taxon>Bacteria</taxon>
        <taxon>Pseudomonadati</taxon>
        <taxon>Chlorobiota</taxon>
        <taxon>Chlorobiia</taxon>
        <taxon>Chlorobiales</taxon>
        <taxon>Chlorobiaceae</taxon>
        <taxon>Prosthecochloris</taxon>
    </lineage>
</organism>
<feature type="domain" description="SbsA Ig-like" evidence="4">
    <location>
        <begin position="36"/>
        <end position="132"/>
    </location>
</feature>
<keyword evidence="1 3" id="KW-0732">Signal</keyword>
<protein>
    <recommendedName>
        <fullName evidence="4">SbsA Ig-like domain-containing protein</fullName>
    </recommendedName>
</protein>
<feature type="chain" id="PRO_5032469775" description="SbsA Ig-like domain-containing protein" evidence="3">
    <location>
        <begin position="24"/>
        <end position="369"/>
    </location>
</feature>
<comment type="caution">
    <text evidence="5">The sequence shown here is derived from an EMBL/GenBank/DDBJ whole genome shotgun (WGS) entry which is preliminary data.</text>
</comment>
<reference evidence="5" key="1">
    <citation type="journal article" date="2020" name="mSystems">
        <title>Genome- and Community-Level Interaction Insights into Carbon Utilization and Element Cycling Functions of Hydrothermarchaeota in Hydrothermal Sediment.</title>
        <authorList>
            <person name="Zhou Z."/>
            <person name="Liu Y."/>
            <person name="Xu W."/>
            <person name="Pan J."/>
            <person name="Luo Z.H."/>
            <person name="Li M."/>
        </authorList>
    </citation>
    <scope>NUCLEOTIDE SEQUENCE [LARGE SCALE GENOMIC DNA]</scope>
    <source>
        <strain evidence="5">SpSt-1181</strain>
    </source>
</reference>
<evidence type="ECO:0000256" key="3">
    <source>
        <dbReference type="SAM" id="SignalP"/>
    </source>
</evidence>
<gene>
    <name evidence="5" type="ORF">ENN50_07690</name>
</gene>
<dbReference type="Proteomes" id="UP000886335">
    <property type="component" value="Unassembled WGS sequence"/>
</dbReference>
<proteinExistence type="predicted"/>
<dbReference type="GO" id="GO:0030246">
    <property type="term" value="F:carbohydrate binding"/>
    <property type="evidence" value="ECO:0007669"/>
    <property type="project" value="InterPro"/>
</dbReference>
<evidence type="ECO:0000259" key="4">
    <source>
        <dbReference type="Pfam" id="PF13205"/>
    </source>
</evidence>
<evidence type="ECO:0000256" key="2">
    <source>
        <dbReference type="SAM" id="MobiDB-lite"/>
    </source>
</evidence>
<feature type="signal peptide" evidence="3">
    <location>
        <begin position="1"/>
        <end position="23"/>
    </location>
</feature>
<dbReference type="AlphaFoldDB" id="A0A831SSX8"/>
<sequence length="369" mass="40214">MKLKPLRFALHFVLLLVLPTGCATDRAPSGGPANTLPLQVTGVTPAPGSTGIQPSSIKFTFSSYISTAALRKSLSISPRMRGYEIRGGGYEAEIRFHEPLEPDRTYTITLNRSLSGHRGNQLGNSFIYAFSTGAVIDSGRIGGKVFTRRNQPAENVTVFAYRQAGTLPSRPLSPGNQPDYIMQTGTDGTFEFHHIQEGTYRLQVFVDSNRDRMFNHEKEMYAAGRNMLVETGASGLVYRLTSPRPSPQQTAMQPAPAESTGSVTGSVQGATGTIVVEACHTETRQCHTIAIHAETPSPKQFTMDELPPGHYIFSAYLPGKSNSDQVPPWNGGSVIPFAPADRFVISSEPQRVRKGWTTGNVRLAFPEQL</sequence>
<dbReference type="SUPFAM" id="SSF49452">
    <property type="entry name" value="Starch-binding domain-like"/>
    <property type="match status" value="1"/>
</dbReference>